<evidence type="ECO:0000313" key="12">
    <source>
        <dbReference type="Proteomes" id="UP000650081"/>
    </source>
</evidence>
<evidence type="ECO:0000256" key="7">
    <source>
        <dbReference type="ARBA" id="ARBA00022927"/>
    </source>
</evidence>
<evidence type="ECO:0000256" key="1">
    <source>
        <dbReference type="ARBA" id="ARBA00004383"/>
    </source>
</evidence>
<reference evidence="11" key="1">
    <citation type="submission" date="2020-08" db="EMBL/GenBank/DDBJ databases">
        <title>Lewinella bacteria from marine environments.</title>
        <authorList>
            <person name="Zhong Y."/>
        </authorList>
    </citation>
    <scope>NUCLEOTIDE SEQUENCE</scope>
    <source>
        <strain evidence="11">KCTC 42187</strain>
    </source>
</reference>
<dbReference type="Pfam" id="PF03544">
    <property type="entry name" value="TonB_C"/>
    <property type="match status" value="1"/>
</dbReference>
<evidence type="ECO:0000313" key="11">
    <source>
        <dbReference type="EMBL" id="MBC6994700.1"/>
    </source>
</evidence>
<dbReference type="AlphaFoldDB" id="A0A923PLM5"/>
<evidence type="ECO:0000256" key="3">
    <source>
        <dbReference type="ARBA" id="ARBA00022448"/>
    </source>
</evidence>
<dbReference type="GO" id="GO:0098797">
    <property type="term" value="C:plasma membrane protein complex"/>
    <property type="evidence" value="ECO:0007669"/>
    <property type="project" value="TreeGrafter"/>
</dbReference>
<dbReference type="PROSITE" id="PS52015">
    <property type="entry name" value="TONB_CTD"/>
    <property type="match status" value="1"/>
</dbReference>
<dbReference type="InterPro" id="IPR051045">
    <property type="entry name" value="TonB-dependent_transducer"/>
</dbReference>
<accession>A0A923PLM5</accession>
<keyword evidence="4" id="KW-1003">Cell membrane</keyword>
<keyword evidence="12" id="KW-1185">Reference proteome</keyword>
<evidence type="ECO:0000256" key="2">
    <source>
        <dbReference type="ARBA" id="ARBA00006555"/>
    </source>
</evidence>
<gene>
    <name evidence="11" type="ORF">H9S92_11030</name>
</gene>
<keyword evidence="6" id="KW-0812">Transmembrane</keyword>
<keyword evidence="5" id="KW-0997">Cell inner membrane</keyword>
<comment type="caution">
    <text evidence="11">The sequence shown here is derived from an EMBL/GenBank/DDBJ whole genome shotgun (WGS) entry which is preliminary data.</text>
</comment>
<evidence type="ECO:0000256" key="4">
    <source>
        <dbReference type="ARBA" id="ARBA00022475"/>
    </source>
</evidence>
<sequence length="146" mass="16140">MAKNKITHVAKPIYPGGLAALRKFVSSHLTYPLEALAAKVEGTVTVRYSLDYRGVVVDAKIKQGLGHGCDEEALRVTRLLRFTVPQDRKKKVRIHQDLNVHFKLPKPTKKAPTPPATAVQITYTTTASAAKKSPEAGSGYQYQIEW</sequence>
<protein>
    <submittedName>
        <fullName evidence="11">Energy transducer TonB</fullName>
    </submittedName>
</protein>
<comment type="similarity">
    <text evidence="2">Belongs to the TonB family.</text>
</comment>
<dbReference type="GO" id="GO:0031992">
    <property type="term" value="F:energy transducer activity"/>
    <property type="evidence" value="ECO:0007669"/>
    <property type="project" value="TreeGrafter"/>
</dbReference>
<dbReference type="RefSeq" id="WP_187466765.1">
    <property type="nucleotide sequence ID" value="NZ_JACSIT010000100.1"/>
</dbReference>
<name>A0A923PLM5_9BACT</name>
<dbReference type="Gene3D" id="3.30.1150.10">
    <property type="match status" value="1"/>
</dbReference>
<dbReference type="Proteomes" id="UP000650081">
    <property type="component" value="Unassembled WGS sequence"/>
</dbReference>
<evidence type="ECO:0000256" key="8">
    <source>
        <dbReference type="ARBA" id="ARBA00022989"/>
    </source>
</evidence>
<keyword evidence="8" id="KW-1133">Transmembrane helix</keyword>
<dbReference type="PANTHER" id="PTHR33446">
    <property type="entry name" value="PROTEIN TONB-RELATED"/>
    <property type="match status" value="1"/>
</dbReference>
<evidence type="ECO:0000256" key="9">
    <source>
        <dbReference type="ARBA" id="ARBA00023136"/>
    </source>
</evidence>
<dbReference type="GO" id="GO:0055085">
    <property type="term" value="P:transmembrane transport"/>
    <property type="evidence" value="ECO:0007669"/>
    <property type="project" value="InterPro"/>
</dbReference>
<dbReference type="InterPro" id="IPR037682">
    <property type="entry name" value="TonB_C"/>
</dbReference>
<keyword evidence="9" id="KW-0472">Membrane</keyword>
<keyword evidence="7" id="KW-0653">Protein transport</keyword>
<organism evidence="11 12">
    <name type="scientific">Neolewinella lacunae</name>
    <dbReference type="NCBI Taxonomy" id="1517758"/>
    <lineage>
        <taxon>Bacteria</taxon>
        <taxon>Pseudomonadati</taxon>
        <taxon>Bacteroidota</taxon>
        <taxon>Saprospiria</taxon>
        <taxon>Saprospirales</taxon>
        <taxon>Lewinellaceae</taxon>
        <taxon>Neolewinella</taxon>
    </lineage>
</organism>
<keyword evidence="3" id="KW-0813">Transport</keyword>
<dbReference type="SUPFAM" id="SSF74653">
    <property type="entry name" value="TolA/TonB C-terminal domain"/>
    <property type="match status" value="1"/>
</dbReference>
<evidence type="ECO:0000256" key="5">
    <source>
        <dbReference type="ARBA" id="ARBA00022519"/>
    </source>
</evidence>
<dbReference type="GO" id="GO:0015031">
    <property type="term" value="P:protein transport"/>
    <property type="evidence" value="ECO:0007669"/>
    <property type="project" value="UniProtKB-KW"/>
</dbReference>
<dbReference type="PANTHER" id="PTHR33446:SF2">
    <property type="entry name" value="PROTEIN TONB"/>
    <property type="match status" value="1"/>
</dbReference>
<dbReference type="EMBL" id="JACSIT010000100">
    <property type="protein sequence ID" value="MBC6994700.1"/>
    <property type="molecule type" value="Genomic_DNA"/>
</dbReference>
<proteinExistence type="inferred from homology"/>
<evidence type="ECO:0000256" key="6">
    <source>
        <dbReference type="ARBA" id="ARBA00022692"/>
    </source>
</evidence>
<dbReference type="NCBIfam" id="TIGR01352">
    <property type="entry name" value="tonB_Cterm"/>
    <property type="match status" value="1"/>
</dbReference>
<feature type="domain" description="TonB C-terminal" evidence="10">
    <location>
        <begin position="16"/>
        <end position="111"/>
    </location>
</feature>
<evidence type="ECO:0000259" key="10">
    <source>
        <dbReference type="PROSITE" id="PS52015"/>
    </source>
</evidence>
<comment type="subcellular location">
    <subcellularLocation>
        <location evidence="1">Cell inner membrane</location>
        <topology evidence="1">Single-pass membrane protein</topology>
        <orientation evidence="1">Periplasmic side</orientation>
    </subcellularLocation>
</comment>
<dbReference type="InterPro" id="IPR006260">
    <property type="entry name" value="TonB/TolA_C"/>
</dbReference>